<dbReference type="HOGENOM" id="CLU_1882426_0_0_7"/>
<evidence type="ECO:0000313" key="2">
    <source>
        <dbReference type="EMBL" id="AFM25137.1"/>
    </source>
</evidence>
<dbReference type="KEGG" id="dti:Desti_2455"/>
<dbReference type="EMBL" id="CP003360">
    <property type="protein sequence ID" value="AFM25137.1"/>
    <property type="molecule type" value="Genomic_DNA"/>
</dbReference>
<proteinExistence type="predicted"/>
<feature type="transmembrane region" description="Helical" evidence="1">
    <location>
        <begin position="72"/>
        <end position="93"/>
    </location>
</feature>
<keyword evidence="3" id="KW-1185">Reference proteome</keyword>
<accession>I4C6E6</accession>
<name>I4C6E6_DESTA</name>
<dbReference type="AlphaFoldDB" id="I4C6E6"/>
<reference evidence="3" key="1">
    <citation type="submission" date="2012-06" db="EMBL/GenBank/DDBJ databases">
        <title>Complete sequence of chromosome of Desulfomonile tiedjei DSM 6799.</title>
        <authorList>
            <person name="Lucas S."/>
            <person name="Copeland A."/>
            <person name="Lapidus A."/>
            <person name="Glavina del Rio T."/>
            <person name="Dalin E."/>
            <person name="Tice H."/>
            <person name="Bruce D."/>
            <person name="Goodwin L."/>
            <person name="Pitluck S."/>
            <person name="Peters L."/>
            <person name="Ovchinnikova G."/>
            <person name="Zeytun A."/>
            <person name="Lu M."/>
            <person name="Kyrpides N."/>
            <person name="Mavromatis K."/>
            <person name="Ivanova N."/>
            <person name="Brettin T."/>
            <person name="Detter J.C."/>
            <person name="Han C."/>
            <person name="Larimer F."/>
            <person name="Land M."/>
            <person name="Hauser L."/>
            <person name="Markowitz V."/>
            <person name="Cheng J.-F."/>
            <person name="Hugenholtz P."/>
            <person name="Woyke T."/>
            <person name="Wu D."/>
            <person name="Spring S."/>
            <person name="Schroeder M."/>
            <person name="Brambilla E."/>
            <person name="Klenk H.-P."/>
            <person name="Eisen J.A."/>
        </authorList>
    </citation>
    <scope>NUCLEOTIDE SEQUENCE [LARGE SCALE GENOMIC DNA]</scope>
    <source>
        <strain evidence="3">ATCC 49306 / DSM 6799 / DCB-1</strain>
    </source>
</reference>
<dbReference type="RefSeq" id="WP_014810279.1">
    <property type="nucleotide sequence ID" value="NC_018025.1"/>
</dbReference>
<dbReference type="Proteomes" id="UP000006055">
    <property type="component" value="Chromosome"/>
</dbReference>
<feature type="transmembrane region" description="Helical" evidence="1">
    <location>
        <begin position="99"/>
        <end position="121"/>
    </location>
</feature>
<keyword evidence="1" id="KW-1133">Transmembrane helix</keyword>
<keyword evidence="1" id="KW-0812">Transmembrane</keyword>
<evidence type="ECO:0000256" key="1">
    <source>
        <dbReference type="SAM" id="Phobius"/>
    </source>
</evidence>
<protein>
    <submittedName>
        <fullName evidence="2">Uncharacterized protein</fullName>
    </submittedName>
</protein>
<organism evidence="2 3">
    <name type="scientific">Desulfomonile tiedjei (strain ATCC 49306 / DSM 6799 / DCB-1)</name>
    <dbReference type="NCBI Taxonomy" id="706587"/>
    <lineage>
        <taxon>Bacteria</taxon>
        <taxon>Pseudomonadati</taxon>
        <taxon>Thermodesulfobacteriota</taxon>
        <taxon>Desulfomonilia</taxon>
        <taxon>Desulfomonilales</taxon>
        <taxon>Desulfomonilaceae</taxon>
        <taxon>Desulfomonile</taxon>
    </lineage>
</organism>
<keyword evidence="1" id="KW-0472">Membrane</keyword>
<gene>
    <name evidence="2" type="ordered locus">Desti_2455</name>
</gene>
<evidence type="ECO:0000313" key="3">
    <source>
        <dbReference type="Proteomes" id="UP000006055"/>
    </source>
</evidence>
<sequence>MDFRKMLLETMEERPFQAFGKPEELDQAVSELESMFPPDEVYERELKQLFGGEIPSIGVESPFDRWKCARCVAINMGLSAAITAACVALAPSIASSGAAASYIAAKFGITPTVAAAAIGGLKGAALSKLLCEGVC</sequence>